<protein>
    <submittedName>
        <fullName evidence="3">RNase H family protein</fullName>
    </submittedName>
</protein>
<organism evidence="3">
    <name type="scientific">Prunus dulcis</name>
    <name type="common">Almond</name>
    <name type="synonym">Amygdalus dulcis</name>
    <dbReference type="NCBI Taxonomy" id="3755"/>
    <lineage>
        <taxon>Eukaryota</taxon>
        <taxon>Viridiplantae</taxon>
        <taxon>Streptophyta</taxon>
        <taxon>Embryophyta</taxon>
        <taxon>Tracheophyta</taxon>
        <taxon>Spermatophyta</taxon>
        <taxon>Magnoliopsida</taxon>
        <taxon>eudicotyledons</taxon>
        <taxon>Gunneridae</taxon>
        <taxon>Pentapetalae</taxon>
        <taxon>rosids</taxon>
        <taxon>fabids</taxon>
        <taxon>Rosales</taxon>
        <taxon>Rosaceae</taxon>
        <taxon>Amygdaloideae</taxon>
        <taxon>Amygdaleae</taxon>
        <taxon>Prunus</taxon>
    </lineage>
</organism>
<evidence type="ECO:0000259" key="2">
    <source>
        <dbReference type="Pfam" id="PF13966"/>
    </source>
</evidence>
<dbReference type="PANTHER" id="PTHR47723">
    <property type="entry name" value="OS05G0353850 PROTEIN"/>
    <property type="match status" value="1"/>
</dbReference>
<dbReference type="InterPro" id="IPR026960">
    <property type="entry name" value="RVT-Znf"/>
</dbReference>
<dbReference type="CDD" id="cd06222">
    <property type="entry name" value="RNase_H_like"/>
    <property type="match status" value="1"/>
</dbReference>
<dbReference type="Pfam" id="PF13456">
    <property type="entry name" value="RVT_3"/>
    <property type="match status" value="1"/>
</dbReference>
<evidence type="ECO:0000313" key="3">
    <source>
        <dbReference type="EMBL" id="BBN69465.1"/>
    </source>
</evidence>
<reference evidence="3" key="1">
    <citation type="journal article" date="2019" name="Science">
        <title>Mutation of a bHLH transcription factor allowed almond domestication.</title>
        <authorList>
            <person name="Sanchez-Perez R."/>
            <person name="Pavan S."/>
            <person name="Mazzeo R."/>
            <person name="Moldovan C."/>
            <person name="Aiese Cigliano R."/>
            <person name="Del Cueto J."/>
            <person name="Ricciardi F."/>
            <person name="Lotti C."/>
            <person name="Ricciardi L."/>
            <person name="Dicenta F."/>
            <person name="Lopez-Marques R.L."/>
            <person name="Lindberg Moller B."/>
        </authorList>
    </citation>
    <scope>NUCLEOTIDE SEQUENCE</scope>
</reference>
<accession>A0A5H2XTZ2</accession>
<dbReference type="InterPro" id="IPR012337">
    <property type="entry name" value="RNaseH-like_sf"/>
</dbReference>
<dbReference type="EMBL" id="AP021292">
    <property type="protein sequence ID" value="BBN69465.1"/>
    <property type="molecule type" value="Genomic_DNA"/>
</dbReference>
<name>A0A5H2XTZ2_PRUDU</name>
<gene>
    <name evidence="3" type="ORF">Prudu_955S000100</name>
</gene>
<dbReference type="InterPro" id="IPR053151">
    <property type="entry name" value="RNase_H-like"/>
</dbReference>
<dbReference type="InterPro" id="IPR002156">
    <property type="entry name" value="RNaseH_domain"/>
</dbReference>
<sequence length="338" mass="38670">MRDEQSHPKAPILKKMWSLILPPKVKLFSWLLIRKRLQVRSHLYKFLPNINPECPLCKNHMETINHLFFKCQFVVNIWRCKYFFPNYAHQNFNGIEWLASLPHTKVADGPNVLSKALLLCWQIWEARNNCIFKDIDPHPVRVLNVAGHIGLDYWKINSCPPQKSTGKINIQWEPPPLDWVKVNFDGSVRGNLATTGFVIRDWNGNVRLAGTENSGQVSITVAECLALRDGLAHAIHKGWRKILVEGDSKLIIDCVNNLVSVPWSISLLVQDIRLLCSYCEEISFKHIFREANFIADAVASLGHSLIPSRLWDRGLPLSCSIPFYFDLVGPSCPRGFRL</sequence>
<evidence type="ECO:0000259" key="1">
    <source>
        <dbReference type="Pfam" id="PF13456"/>
    </source>
</evidence>
<dbReference type="SUPFAM" id="SSF53098">
    <property type="entry name" value="Ribonuclease H-like"/>
    <property type="match status" value="1"/>
</dbReference>
<dbReference type="AlphaFoldDB" id="A0A5H2XTZ2"/>
<dbReference type="Gene3D" id="3.30.420.10">
    <property type="entry name" value="Ribonuclease H-like superfamily/Ribonuclease H"/>
    <property type="match status" value="1"/>
</dbReference>
<dbReference type="InterPro" id="IPR044730">
    <property type="entry name" value="RNase_H-like_dom_plant"/>
</dbReference>
<dbReference type="GO" id="GO:0003676">
    <property type="term" value="F:nucleic acid binding"/>
    <property type="evidence" value="ECO:0007669"/>
    <property type="project" value="InterPro"/>
</dbReference>
<feature type="domain" description="Reverse transcriptase zinc-binding" evidence="2">
    <location>
        <begin position="6"/>
        <end position="78"/>
    </location>
</feature>
<dbReference type="Pfam" id="PF13966">
    <property type="entry name" value="zf-RVT"/>
    <property type="match status" value="1"/>
</dbReference>
<proteinExistence type="predicted"/>
<dbReference type="PANTHER" id="PTHR47723:SF23">
    <property type="entry name" value="REVERSE TRANSCRIPTASE-LIKE PROTEIN"/>
    <property type="match status" value="1"/>
</dbReference>
<dbReference type="InterPro" id="IPR036397">
    <property type="entry name" value="RNaseH_sf"/>
</dbReference>
<dbReference type="GO" id="GO:0004523">
    <property type="term" value="F:RNA-DNA hybrid ribonuclease activity"/>
    <property type="evidence" value="ECO:0007669"/>
    <property type="project" value="InterPro"/>
</dbReference>
<feature type="domain" description="RNase H type-1" evidence="1">
    <location>
        <begin position="183"/>
        <end position="300"/>
    </location>
</feature>